<accession>A0A4Y2QZ86</accession>
<dbReference type="AlphaFoldDB" id="A0A4Y2QZ86"/>
<organism evidence="1 2">
    <name type="scientific">Araneus ventricosus</name>
    <name type="common">Orbweaver spider</name>
    <name type="synonym">Epeira ventricosa</name>
    <dbReference type="NCBI Taxonomy" id="182803"/>
    <lineage>
        <taxon>Eukaryota</taxon>
        <taxon>Metazoa</taxon>
        <taxon>Ecdysozoa</taxon>
        <taxon>Arthropoda</taxon>
        <taxon>Chelicerata</taxon>
        <taxon>Arachnida</taxon>
        <taxon>Araneae</taxon>
        <taxon>Araneomorphae</taxon>
        <taxon>Entelegynae</taxon>
        <taxon>Araneoidea</taxon>
        <taxon>Araneidae</taxon>
        <taxon>Araneus</taxon>
    </lineage>
</organism>
<comment type="caution">
    <text evidence="1">The sequence shown here is derived from an EMBL/GenBank/DDBJ whole genome shotgun (WGS) entry which is preliminary data.</text>
</comment>
<sequence length="118" mass="13062">MHPRSTIKSLTFEGQTSWAAFKTQFDVVNSTNGWKYFVKASQLVALLRGVPEVPGQFRYAVKDFSCQVSQKGVLVAATLVDLEKEAIPVRFLNLKNKPKILDKGAVTATCEEVMDIVA</sequence>
<dbReference type="OrthoDB" id="425619at2759"/>
<name>A0A4Y2QZ86_ARAVE</name>
<dbReference type="EMBL" id="BGPR01015311">
    <property type="protein sequence ID" value="GBN68754.1"/>
    <property type="molecule type" value="Genomic_DNA"/>
</dbReference>
<protein>
    <submittedName>
        <fullName evidence="1">Uncharacterized protein</fullName>
    </submittedName>
</protein>
<keyword evidence="2" id="KW-1185">Reference proteome</keyword>
<reference evidence="1 2" key="1">
    <citation type="journal article" date="2019" name="Sci. Rep.">
        <title>Orb-weaving spider Araneus ventricosus genome elucidates the spidroin gene catalogue.</title>
        <authorList>
            <person name="Kono N."/>
            <person name="Nakamura H."/>
            <person name="Ohtoshi R."/>
            <person name="Moran D.A.P."/>
            <person name="Shinohara A."/>
            <person name="Yoshida Y."/>
            <person name="Fujiwara M."/>
            <person name="Mori M."/>
            <person name="Tomita M."/>
            <person name="Arakawa K."/>
        </authorList>
    </citation>
    <scope>NUCLEOTIDE SEQUENCE [LARGE SCALE GENOMIC DNA]</scope>
</reference>
<evidence type="ECO:0000313" key="1">
    <source>
        <dbReference type="EMBL" id="GBN68754.1"/>
    </source>
</evidence>
<proteinExistence type="predicted"/>
<dbReference type="Proteomes" id="UP000499080">
    <property type="component" value="Unassembled WGS sequence"/>
</dbReference>
<gene>
    <name evidence="1" type="ORF">AVEN_221203_1</name>
</gene>
<evidence type="ECO:0000313" key="2">
    <source>
        <dbReference type="Proteomes" id="UP000499080"/>
    </source>
</evidence>